<evidence type="ECO:0000313" key="1">
    <source>
        <dbReference type="EMBL" id="JAD52147.1"/>
    </source>
</evidence>
<accession>A0A0A9AYM3</accession>
<dbReference type="EMBL" id="GBRH01245748">
    <property type="protein sequence ID" value="JAD52147.1"/>
    <property type="molecule type" value="Transcribed_RNA"/>
</dbReference>
<reference evidence="1" key="1">
    <citation type="submission" date="2014-09" db="EMBL/GenBank/DDBJ databases">
        <authorList>
            <person name="Magalhaes I.L.F."/>
            <person name="Oliveira U."/>
            <person name="Santos F.R."/>
            <person name="Vidigal T.H.D.A."/>
            <person name="Brescovit A.D."/>
            <person name="Santos A.J."/>
        </authorList>
    </citation>
    <scope>NUCLEOTIDE SEQUENCE</scope>
    <source>
        <tissue evidence="1">Shoot tissue taken approximately 20 cm above the soil surface</tissue>
    </source>
</reference>
<reference evidence="1" key="2">
    <citation type="journal article" date="2015" name="Data Brief">
        <title>Shoot transcriptome of the giant reed, Arundo donax.</title>
        <authorList>
            <person name="Barrero R.A."/>
            <person name="Guerrero F.D."/>
            <person name="Moolhuijzen P."/>
            <person name="Goolsby J.A."/>
            <person name="Tidwell J."/>
            <person name="Bellgard S.E."/>
            <person name="Bellgard M.I."/>
        </authorList>
    </citation>
    <scope>NUCLEOTIDE SEQUENCE</scope>
    <source>
        <tissue evidence="1">Shoot tissue taken approximately 20 cm above the soil surface</tissue>
    </source>
</reference>
<organism evidence="1">
    <name type="scientific">Arundo donax</name>
    <name type="common">Giant reed</name>
    <name type="synonym">Donax arundinaceus</name>
    <dbReference type="NCBI Taxonomy" id="35708"/>
    <lineage>
        <taxon>Eukaryota</taxon>
        <taxon>Viridiplantae</taxon>
        <taxon>Streptophyta</taxon>
        <taxon>Embryophyta</taxon>
        <taxon>Tracheophyta</taxon>
        <taxon>Spermatophyta</taxon>
        <taxon>Magnoliopsida</taxon>
        <taxon>Liliopsida</taxon>
        <taxon>Poales</taxon>
        <taxon>Poaceae</taxon>
        <taxon>PACMAD clade</taxon>
        <taxon>Arundinoideae</taxon>
        <taxon>Arundineae</taxon>
        <taxon>Arundo</taxon>
    </lineage>
</organism>
<dbReference type="AlphaFoldDB" id="A0A0A9AYM3"/>
<sequence length="34" mass="3892">MPLCYVLHPKCQGLFGERNFNTASMLLFFSPLCL</sequence>
<proteinExistence type="predicted"/>
<name>A0A0A9AYM3_ARUDO</name>
<protein>
    <submittedName>
        <fullName evidence="1">Uncharacterized protein</fullName>
    </submittedName>
</protein>